<reference evidence="2" key="1">
    <citation type="journal article" date="2021" name="Microorganisms">
        <title>Acidisoma silvae sp. nov. and Acidisomacellulosilytica sp. nov., Two Acidophilic Bacteria Isolated from Decaying Wood, Hydrolyzing Cellulose and Producing Poly-3-hydroxybutyrate.</title>
        <authorList>
            <person name="Mieszkin S."/>
            <person name="Pouder E."/>
            <person name="Uroz S."/>
            <person name="Simon-Colin C."/>
            <person name="Alain K."/>
        </authorList>
    </citation>
    <scope>NUCLEOTIDE SEQUENCE</scope>
    <source>
        <strain evidence="2">HW T2.11</strain>
    </source>
</reference>
<dbReference type="InterPro" id="IPR007138">
    <property type="entry name" value="ABM_dom"/>
</dbReference>
<dbReference type="InterPro" id="IPR011008">
    <property type="entry name" value="Dimeric_a/b-barrel"/>
</dbReference>
<dbReference type="AlphaFoldDB" id="A0A963YUE1"/>
<organism evidence="2 3">
    <name type="scientific">Acidisoma silvae</name>
    <dbReference type="NCBI Taxonomy" id="2802396"/>
    <lineage>
        <taxon>Bacteria</taxon>
        <taxon>Pseudomonadati</taxon>
        <taxon>Pseudomonadota</taxon>
        <taxon>Alphaproteobacteria</taxon>
        <taxon>Acetobacterales</taxon>
        <taxon>Acidocellaceae</taxon>
        <taxon>Acidisoma</taxon>
    </lineage>
</organism>
<evidence type="ECO:0000259" key="1">
    <source>
        <dbReference type="PROSITE" id="PS51725"/>
    </source>
</evidence>
<dbReference type="SUPFAM" id="SSF54909">
    <property type="entry name" value="Dimeric alpha+beta barrel"/>
    <property type="match status" value="1"/>
</dbReference>
<keyword evidence="3" id="KW-1185">Reference proteome</keyword>
<comment type="caution">
    <text evidence="2">The sequence shown here is derived from an EMBL/GenBank/DDBJ whole genome shotgun (WGS) entry which is preliminary data.</text>
</comment>
<dbReference type="Pfam" id="PF03992">
    <property type="entry name" value="ABM"/>
    <property type="match status" value="1"/>
</dbReference>
<name>A0A963YUE1_9PROT</name>
<keyword evidence="2" id="KW-0560">Oxidoreductase</keyword>
<feature type="domain" description="ABM" evidence="1">
    <location>
        <begin position="3"/>
        <end position="92"/>
    </location>
</feature>
<dbReference type="PROSITE" id="PS51725">
    <property type="entry name" value="ABM"/>
    <property type="match status" value="1"/>
</dbReference>
<dbReference type="InterPro" id="IPR050744">
    <property type="entry name" value="AI-2_Isomerase_LsrG"/>
</dbReference>
<sequence>MPKALYATFEVLPGHEETLQRMMADLTRDVRAEPGCLRFVAYTRADNPRAYHVDEIYADDAAFAAHMASAHGRAFNAAIVDKVVDGGSTVHFLDETAD</sequence>
<keyword evidence="2" id="KW-0503">Monooxygenase</keyword>
<dbReference type="EMBL" id="JAESVB010000011">
    <property type="protein sequence ID" value="MCB8877251.1"/>
    <property type="molecule type" value="Genomic_DNA"/>
</dbReference>
<gene>
    <name evidence="2" type="ORF">ASILVAE211_18790</name>
</gene>
<dbReference type="PANTHER" id="PTHR33336:SF3">
    <property type="entry name" value="ABM DOMAIN-CONTAINING PROTEIN"/>
    <property type="match status" value="1"/>
</dbReference>
<reference evidence="2" key="2">
    <citation type="submission" date="2021-01" db="EMBL/GenBank/DDBJ databases">
        <authorList>
            <person name="Mieszkin S."/>
            <person name="Pouder E."/>
            <person name="Alain K."/>
        </authorList>
    </citation>
    <scope>NUCLEOTIDE SEQUENCE</scope>
    <source>
        <strain evidence="2">HW T2.11</strain>
    </source>
</reference>
<dbReference type="Proteomes" id="UP000708298">
    <property type="component" value="Unassembled WGS sequence"/>
</dbReference>
<evidence type="ECO:0000313" key="2">
    <source>
        <dbReference type="EMBL" id="MCB8877251.1"/>
    </source>
</evidence>
<proteinExistence type="predicted"/>
<accession>A0A963YUE1</accession>
<dbReference type="PANTHER" id="PTHR33336">
    <property type="entry name" value="QUINOL MONOOXYGENASE YGIN-RELATED"/>
    <property type="match status" value="1"/>
</dbReference>
<dbReference type="GO" id="GO:0004497">
    <property type="term" value="F:monooxygenase activity"/>
    <property type="evidence" value="ECO:0007669"/>
    <property type="project" value="UniProtKB-KW"/>
</dbReference>
<protein>
    <submittedName>
        <fullName evidence="2">Antibiotic biosynthesis monooxygenase</fullName>
    </submittedName>
</protein>
<evidence type="ECO:0000313" key="3">
    <source>
        <dbReference type="Proteomes" id="UP000708298"/>
    </source>
</evidence>
<dbReference type="Gene3D" id="3.30.70.100">
    <property type="match status" value="1"/>
</dbReference>
<dbReference type="RefSeq" id="WP_227322904.1">
    <property type="nucleotide sequence ID" value="NZ_JAESVB010000011.1"/>
</dbReference>